<dbReference type="EMBL" id="FWXZ01000002">
    <property type="protein sequence ID" value="SMC48927.1"/>
    <property type="molecule type" value="Genomic_DNA"/>
</dbReference>
<gene>
    <name evidence="1" type="ORF">SAMN06297397_1026</name>
</gene>
<dbReference type="Proteomes" id="UP000192328">
    <property type="component" value="Unassembled WGS sequence"/>
</dbReference>
<protein>
    <submittedName>
        <fullName evidence="1">Ribosomal-protein-alanine N-acetyltransferase</fullName>
    </submittedName>
</protein>
<proteinExistence type="predicted"/>
<evidence type="ECO:0000313" key="2">
    <source>
        <dbReference type="Proteomes" id="UP000192328"/>
    </source>
</evidence>
<accession>A0AC61PJM1</accession>
<evidence type="ECO:0000313" key="1">
    <source>
        <dbReference type="EMBL" id="SMC48927.1"/>
    </source>
</evidence>
<keyword evidence="2" id="KW-1185">Reference proteome</keyword>
<comment type="caution">
    <text evidence="1">The sequence shown here is derived from an EMBL/GenBank/DDBJ whole genome shotgun (WGS) entry which is preliminary data.</text>
</comment>
<sequence length="178" mass="20286">MHGTAELRTKRLILRRYSLHDAATLYEEFGTDPTAYQYSGWNPYASPEMAEETVRGFMDSYRDRHFYGWAIDSEDVLYGTIGAYDYQDDRIEVGFSIVRACRGRGYATEALKAVLTYLTENEGIGCVTAWCAAENAGSRKVLEKAGMHLIRTEKDGLTIGQQTYDKLIYEYRNTRNGL</sequence>
<reference evidence="1" key="1">
    <citation type="submission" date="2017-04" db="EMBL/GenBank/DDBJ databases">
        <authorList>
            <person name="Varghese N."/>
            <person name="Submissions S."/>
        </authorList>
    </citation>
    <scope>NUCLEOTIDE SEQUENCE</scope>
    <source>
        <strain evidence="1">WTE2008</strain>
    </source>
</reference>
<name>A0AC61PJM1_9FIRM</name>
<organism evidence="1 2">
    <name type="scientific">Aristaeella lactis</name>
    <dbReference type="NCBI Taxonomy" id="3046383"/>
    <lineage>
        <taxon>Bacteria</taxon>
        <taxon>Bacillati</taxon>
        <taxon>Bacillota</taxon>
        <taxon>Clostridia</taxon>
        <taxon>Eubacteriales</taxon>
        <taxon>Aristaeellaceae</taxon>
        <taxon>Aristaeella</taxon>
    </lineage>
</organism>